<dbReference type="AlphaFoldDB" id="A0AAU9IX73"/>
<evidence type="ECO:0000313" key="1">
    <source>
        <dbReference type="EMBL" id="CAG9318273.1"/>
    </source>
</evidence>
<evidence type="ECO:0000313" key="2">
    <source>
        <dbReference type="Proteomes" id="UP001162131"/>
    </source>
</evidence>
<keyword evidence="2" id="KW-1185">Reference proteome</keyword>
<sequence length="77" mass="8670">MGSCISSNHRILNDKQIAGIGLKHHEKKVAIYKMYKEKAKQAPILKLHINPLYVKRISNDVSSKIGTSISTTHIEED</sequence>
<comment type="caution">
    <text evidence="1">The sequence shown here is derived from an EMBL/GenBank/DDBJ whole genome shotgun (WGS) entry which is preliminary data.</text>
</comment>
<gene>
    <name evidence="1" type="ORF">BSTOLATCC_MIC20749</name>
</gene>
<accession>A0AAU9IX73</accession>
<dbReference type="EMBL" id="CAJZBQ010000020">
    <property type="protein sequence ID" value="CAG9318273.1"/>
    <property type="molecule type" value="Genomic_DNA"/>
</dbReference>
<reference evidence="1" key="1">
    <citation type="submission" date="2021-09" db="EMBL/GenBank/DDBJ databases">
        <authorList>
            <consortium name="AG Swart"/>
            <person name="Singh M."/>
            <person name="Singh A."/>
            <person name="Seah K."/>
            <person name="Emmerich C."/>
        </authorList>
    </citation>
    <scope>NUCLEOTIDE SEQUENCE</scope>
    <source>
        <strain evidence="1">ATCC30299</strain>
    </source>
</reference>
<organism evidence="1 2">
    <name type="scientific">Blepharisma stoltei</name>
    <dbReference type="NCBI Taxonomy" id="1481888"/>
    <lineage>
        <taxon>Eukaryota</taxon>
        <taxon>Sar</taxon>
        <taxon>Alveolata</taxon>
        <taxon>Ciliophora</taxon>
        <taxon>Postciliodesmatophora</taxon>
        <taxon>Heterotrichea</taxon>
        <taxon>Heterotrichida</taxon>
        <taxon>Blepharismidae</taxon>
        <taxon>Blepharisma</taxon>
    </lineage>
</organism>
<dbReference type="Proteomes" id="UP001162131">
    <property type="component" value="Unassembled WGS sequence"/>
</dbReference>
<protein>
    <submittedName>
        <fullName evidence="1">Uncharacterized protein</fullName>
    </submittedName>
</protein>
<proteinExistence type="predicted"/>
<name>A0AAU9IX73_9CILI</name>